<sequence>MPSVVPLLNLATNYLSSDWLQAFFAIFLLIQLAVQIDKAHRALSASGKQWKKTGRAVMALAKHVEISVNRMMGYQENRPPRPAIDATLLAGDVLLYWMFSAWMFAEGTVIMLLVIMKRPHEVKLVAMSVVATLVLYVFAAIYRNMGSKKCRALTSLFKENAGDRRCQVFMTVSIAACAFALAAIEYLAWPYINGM</sequence>
<dbReference type="OrthoDB" id="9854828at2"/>
<feature type="transmembrane region" description="Helical" evidence="1">
    <location>
        <begin position="168"/>
        <end position="189"/>
    </location>
</feature>
<evidence type="ECO:0000256" key="1">
    <source>
        <dbReference type="SAM" id="Phobius"/>
    </source>
</evidence>
<protein>
    <submittedName>
        <fullName evidence="2">Uncharacterized protein</fullName>
    </submittedName>
</protein>
<evidence type="ECO:0000313" key="3">
    <source>
        <dbReference type="Proteomes" id="UP000295606"/>
    </source>
</evidence>
<comment type="caution">
    <text evidence="2">The sequence shown here is derived from an EMBL/GenBank/DDBJ whole genome shotgun (WGS) entry which is preliminary data.</text>
</comment>
<dbReference type="AlphaFoldDB" id="A0A4R5LA58"/>
<dbReference type="Proteomes" id="UP000295606">
    <property type="component" value="Unassembled WGS sequence"/>
</dbReference>
<dbReference type="EMBL" id="SMOD01000023">
    <property type="protein sequence ID" value="TDG05092.1"/>
    <property type="molecule type" value="Genomic_DNA"/>
</dbReference>
<organism evidence="2 3">
    <name type="scientific">Paraburkholderia guartelaensis</name>
    <dbReference type="NCBI Taxonomy" id="2546446"/>
    <lineage>
        <taxon>Bacteria</taxon>
        <taxon>Pseudomonadati</taxon>
        <taxon>Pseudomonadota</taxon>
        <taxon>Betaproteobacteria</taxon>
        <taxon>Burkholderiales</taxon>
        <taxon>Burkholderiaceae</taxon>
        <taxon>Paraburkholderia</taxon>
    </lineage>
</organism>
<name>A0A4R5LA58_9BURK</name>
<feature type="transmembrane region" description="Helical" evidence="1">
    <location>
        <begin position="94"/>
        <end position="116"/>
    </location>
</feature>
<dbReference type="RefSeq" id="WP_133185858.1">
    <property type="nucleotide sequence ID" value="NZ_SMOD01000023.1"/>
</dbReference>
<accession>A0A4R5LA58</accession>
<keyword evidence="1" id="KW-0472">Membrane</keyword>
<reference evidence="2 3" key="1">
    <citation type="submission" date="2019-03" db="EMBL/GenBank/DDBJ databases">
        <title>Paraburkholderia sp. isolated from native Mimosa gymnas in Guartela State Park, Brazil.</title>
        <authorList>
            <person name="Paulitsch F."/>
            <person name="Hungria M."/>
            <person name="Delamuta J.R.M."/>
            <person name="Ribeiro R.A."/>
            <person name="Dall'Agnol R."/>
            <person name="Silva J.S.B."/>
        </authorList>
    </citation>
    <scope>NUCLEOTIDE SEQUENCE [LARGE SCALE GENOMIC DNA]</scope>
    <source>
        <strain evidence="2 3">CNPSo 3008</strain>
    </source>
</reference>
<feature type="transmembrane region" description="Helical" evidence="1">
    <location>
        <begin position="122"/>
        <end position="142"/>
    </location>
</feature>
<gene>
    <name evidence="2" type="ORF">E1N52_27035</name>
</gene>
<proteinExistence type="predicted"/>
<keyword evidence="1" id="KW-1133">Transmembrane helix</keyword>
<feature type="transmembrane region" description="Helical" evidence="1">
    <location>
        <begin position="20"/>
        <end position="36"/>
    </location>
</feature>
<keyword evidence="1" id="KW-0812">Transmembrane</keyword>
<evidence type="ECO:0000313" key="2">
    <source>
        <dbReference type="EMBL" id="TDG05092.1"/>
    </source>
</evidence>